<keyword evidence="3 7" id="KW-0378">Hydrolase</keyword>
<dbReference type="EC" id="3.2.1.55" evidence="8"/>
<protein>
    <submittedName>
        <fullName evidence="8">Family 43 glycoside hydrolase</fullName>
        <ecNumber evidence="8">3.2.1.37</ecNumber>
        <ecNumber evidence="8">3.2.1.55</ecNumber>
    </submittedName>
</protein>
<dbReference type="InterPro" id="IPR006710">
    <property type="entry name" value="Glyco_hydro_43"/>
</dbReference>
<keyword evidence="5 7" id="KW-0326">Glycosidase</keyword>
<evidence type="ECO:0000313" key="8">
    <source>
        <dbReference type="EMBL" id="KFI90690.1"/>
    </source>
</evidence>
<evidence type="ECO:0000256" key="1">
    <source>
        <dbReference type="ARBA" id="ARBA00009865"/>
    </source>
</evidence>
<dbReference type="Pfam" id="PF04616">
    <property type="entry name" value="Glyco_hydro_43"/>
    <property type="match status" value="1"/>
</dbReference>
<evidence type="ECO:0000256" key="4">
    <source>
        <dbReference type="ARBA" id="ARBA00023277"/>
    </source>
</evidence>
<dbReference type="GO" id="GO:0046556">
    <property type="term" value="F:alpha-L-arabinofuranosidase activity"/>
    <property type="evidence" value="ECO:0007669"/>
    <property type="project" value="UniProtKB-EC"/>
</dbReference>
<organism evidence="8 9">
    <name type="scientific">Bifidobacterium scardovii</name>
    <dbReference type="NCBI Taxonomy" id="158787"/>
    <lineage>
        <taxon>Bacteria</taxon>
        <taxon>Bacillati</taxon>
        <taxon>Actinomycetota</taxon>
        <taxon>Actinomycetes</taxon>
        <taxon>Bifidobacteriales</taxon>
        <taxon>Bifidobacteriaceae</taxon>
        <taxon>Bifidobacterium</taxon>
    </lineage>
</organism>
<feature type="site" description="Important for catalytic activity, responsible for pKa modulation of the active site Glu and correct orientation of both the proton donor and substrate" evidence="6">
    <location>
        <position position="162"/>
    </location>
</feature>
<dbReference type="PANTHER" id="PTHR43772:SF2">
    <property type="entry name" value="PUTATIVE (AFU_ORTHOLOGUE AFUA_2G04480)-RELATED"/>
    <property type="match status" value="1"/>
</dbReference>
<gene>
    <name evidence="8" type="ORF">BSCA_1543</name>
</gene>
<evidence type="ECO:0000256" key="5">
    <source>
        <dbReference type="ARBA" id="ARBA00023295"/>
    </source>
</evidence>
<dbReference type="eggNOG" id="COG3507">
    <property type="taxonomic scope" value="Bacteria"/>
</dbReference>
<keyword evidence="2" id="KW-0624">Polysaccharide degradation</keyword>
<evidence type="ECO:0000313" key="9">
    <source>
        <dbReference type="Proteomes" id="UP000029033"/>
    </source>
</evidence>
<dbReference type="InterPro" id="IPR052176">
    <property type="entry name" value="Glycosyl_Hydrlase_43_Enz"/>
</dbReference>
<dbReference type="InterPro" id="IPR023296">
    <property type="entry name" value="Glyco_hydro_beta-prop_sf"/>
</dbReference>
<evidence type="ECO:0000256" key="7">
    <source>
        <dbReference type="RuleBase" id="RU361187"/>
    </source>
</evidence>
<dbReference type="GO" id="GO:0009044">
    <property type="term" value="F:xylan 1,4-beta-xylosidase activity"/>
    <property type="evidence" value="ECO:0007669"/>
    <property type="project" value="UniProtKB-EC"/>
</dbReference>
<dbReference type="Gene3D" id="2.115.10.20">
    <property type="entry name" value="Glycosyl hydrolase domain, family 43"/>
    <property type="match status" value="1"/>
</dbReference>
<proteinExistence type="inferred from homology"/>
<dbReference type="AlphaFoldDB" id="A0A087D590"/>
<evidence type="ECO:0000256" key="3">
    <source>
        <dbReference type="ARBA" id="ARBA00022801"/>
    </source>
</evidence>
<dbReference type="EMBL" id="JGZO01000029">
    <property type="protein sequence ID" value="KFI90690.1"/>
    <property type="molecule type" value="Genomic_DNA"/>
</dbReference>
<dbReference type="GO" id="GO:0045493">
    <property type="term" value="P:xylan catabolic process"/>
    <property type="evidence" value="ECO:0007669"/>
    <property type="project" value="UniProtKB-KW"/>
</dbReference>
<keyword evidence="2" id="KW-0858">Xylan degradation</keyword>
<accession>A0A087D590</accession>
<name>A0A087D590_9BIFI</name>
<comment type="caution">
    <text evidence="8">The sequence shown here is derived from an EMBL/GenBank/DDBJ whole genome shotgun (WGS) entry which is preliminary data.</text>
</comment>
<comment type="similarity">
    <text evidence="1 7">Belongs to the glycosyl hydrolase 43 family.</text>
</comment>
<dbReference type="STRING" id="158787.BSCA_1543"/>
<dbReference type="CDD" id="cd09004">
    <property type="entry name" value="GH43_bXyl-like"/>
    <property type="match status" value="1"/>
</dbReference>
<evidence type="ECO:0000256" key="2">
    <source>
        <dbReference type="ARBA" id="ARBA00022651"/>
    </source>
</evidence>
<dbReference type="SUPFAM" id="SSF75005">
    <property type="entry name" value="Arabinanase/levansucrase/invertase"/>
    <property type="match status" value="1"/>
</dbReference>
<dbReference type="EC" id="3.2.1.37" evidence="8"/>
<keyword evidence="9" id="KW-1185">Reference proteome</keyword>
<dbReference type="PANTHER" id="PTHR43772">
    <property type="entry name" value="ENDO-1,4-BETA-XYLANASE"/>
    <property type="match status" value="1"/>
</dbReference>
<dbReference type="Proteomes" id="UP000029033">
    <property type="component" value="Unassembled WGS sequence"/>
</dbReference>
<reference evidence="8 9" key="1">
    <citation type="submission" date="2014-03" db="EMBL/GenBank/DDBJ databases">
        <title>Genomics of Bifidobacteria.</title>
        <authorList>
            <person name="Ventura M."/>
            <person name="Milani C."/>
            <person name="Lugli G.A."/>
        </authorList>
    </citation>
    <scope>NUCLEOTIDE SEQUENCE [LARGE SCALE GENOMIC DNA]</scope>
    <source>
        <strain evidence="8 9">LMG 21589</strain>
    </source>
</reference>
<keyword evidence="4" id="KW-0119">Carbohydrate metabolism</keyword>
<evidence type="ECO:0000256" key="6">
    <source>
        <dbReference type="PIRSR" id="PIRSR606710-2"/>
    </source>
</evidence>
<sequence>MTVAGGWLPATVCSVAKSGRLQMTAVDVMPSLDIKPKHTPLHRFLADPSPVVFDDPRYADRYFLYATEDGFDDWGSRSFRVYTSTDLVEWTDGGRILSLDDVPWGSEHAWAPCACEYQGRFYFYFVCEGQVGAAVSDSPYGPFRSTSSPIVAADDFPGYPIDPAVFRDDDGTDWLLWGNRIAYAAPLNDDHVTIDASRAFHWVPGDFREAIWIFKRQGMYYAGWSENDARDPEYCVKYATAPTLHGPWTEHGVLVEQNPSLGLLGTGHHGVIHIPSTDEWILSYHLFDSEYGTGYRREVAFAPLVFNADGTIRQVVPSDTWYRRSIAR</sequence>